<dbReference type="InterPro" id="IPR045864">
    <property type="entry name" value="aa-tRNA-synth_II/BPL/LPL"/>
</dbReference>
<reference evidence="2" key="2">
    <citation type="journal article" date="2021" name="Sci. Rep.">
        <title>The distribution of antibiotic resistance genes in chicken gut microbiota commensals.</title>
        <authorList>
            <person name="Juricova H."/>
            <person name="Matiasovicova J."/>
            <person name="Kubasova T."/>
            <person name="Cejkova D."/>
            <person name="Rychlik I."/>
        </authorList>
    </citation>
    <scope>NUCLEOTIDE SEQUENCE</scope>
    <source>
        <strain evidence="2">An836</strain>
    </source>
</reference>
<dbReference type="AlphaFoldDB" id="A0A938WYI0"/>
<feature type="domain" description="BPL/LPL catalytic" evidence="1">
    <location>
        <begin position="18"/>
        <end position="66"/>
    </location>
</feature>
<keyword evidence="2" id="KW-0436">Ligase</keyword>
<dbReference type="Pfam" id="PF03099">
    <property type="entry name" value="BPL_LplA_LipB"/>
    <property type="match status" value="1"/>
</dbReference>
<name>A0A938WYI0_9BIFI</name>
<evidence type="ECO:0000313" key="3">
    <source>
        <dbReference type="Proteomes" id="UP000718821"/>
    </source>
</evidence>
<dbReference type="InterPro" id="IPR004143">
    <property type="entry name" value="BPL_LPL_catalytic"/>
</dbReference>
<reference evidence="2" key="1">
    <citation type="submission" date="2020-08" db="EMBL/GenBank/DDBJ databases">
        <authorList>
            <person name="Cejkova D."/>
            <person name="Kubasova T."/>
            <person name="Jahodarova E."/>
            <person name="Rychlik I."/>
        </authorList>
    </citation>
    <scope>NUCLEOTIDE SEQUENCE</scope>
    <source>
        <strain evidence="2">An836</strain>
    </source>
</reference>
<evidence type="ECO:0000259" key="1">
    <source>
        <dbReference type="Pfam" id="PF03099"/>
    </source>
</evidence>
<dbReference type="Proteomes" id="UP000718821">
    <property type="component" value="Unassembled WGS sequence"/>
</dbReference>
<dbReference type="PANTHER" id="PTHR12835">
    <property type="entry name" value="BIOTIN PROTEIN LIGASE"/>
    <property type="match status" value="1"/>
</dbReference>
<dbReference type="EMBL" id="JACLYU010000174">
    <property type="protein sequence ID" value="MBM6700599.1"/>
    <property type="molecule type" value="Genomic_DNA"/>
</dbReference>
<comment type="caution">
    <text evidence="2">The sequence shown here is derived from an EMBL/GenBank/DDBJ whole genome shotgun (WGS) entry which is preliminary data.</text>
</comment>
<dbReference type="PANTHER" id="PTHR12835:SF5">
    <property type="entry name" value="BIOTIN--PROTEIN LIGASE"/>
    <property type="match status" value="1"/>
</dbReference>
<dbReference type="Gene3D" id="3.30.930.10">
    <property type="entry name" value="Bira Bifunctional Protein, Domain 2"/>
    <property type="match status" value="1"/>
</dbReference>
<sequence length="66" mass="6788">MADEMLSGNEAPLVFEASVPSTNDVAIDAALGGVPHGWAVCADEQTAGRGRRGHTWASPAGSLYMS</sequence>
<dbReference type="GO" id="GO:0005737">
    <property type="term" value="C:cytoplasm"/>
    <property type="evidence" value="ECO:0007669"/>
    <property type="project" value="TreeGrafter"/>
</dbReference>
<keyword evidence="3" id="KW-1185">Reference proteome</keyword>
<dbReference type="GO" id="GO:0004077">
    <property type="term" value="F:biotin--[biotin carboxyl-carrier protein] ligase activity"/>
    <property type="evidence" value="ECO:0007669"/>
    <property type="project" value="TreeGrafter"/>
</dbReference>
<proteinExistence type="predicted"/>
<organism evidence="2 3">
    <name type="scientific">Bifidobacterium pullorum subsp. saeculare</name>
    <dbReference type="NCBI Taxonomy" id="78257"/>
    <lineage>
        <taxon>Bacteria</taxon>
        <taxon>Bacillati</taxon>
        <taxon>Actinomycetota</taxon>
        <taxon>Actinomycetes</taxon>
        <taxon>Bifidobacteriales</taxon>
        <taxon>Bifidobacteriaceae</taxon>
        <taxon>Bifidobacterium</taxon>
    </lineage>
</organism>
<evidence type="ECO:0000313" key="2">
    <source>
        <dbReference type="EMBL" id="MBM6700599.1"/>
    </source>
</evidence>
<gene>
    <name evidence="2" type="ORF">H7U32_09980</name>
</gene>
<dbReference type="SUPFAM" id="SSF55681">
    <property type="entry name" value="Class II aaRS and biotin synthetases"/>
    <property type="match status" value="1"/>
</dbReference>
<protein>
    <submittedName>
        <fullName evidence="2">Biotin--[acetyl-CoA-carboxylase] ligase</fullName>
    </submittedName>
</protein>
<accession>A0A938WYI0</accession>
<feature type="non-terminal residue" evidence="2">
    <location>
        <position position="66"/>
    </location>
</feature>